<gene>
    <name evidence="3" type="ORF">FN960_03995</name>
</gene>
<feature type="domain" description="YtkA-like" evidence="2">
    <location>
        <begin position="39"/>
        <end position="117"/>
    </location>
</feature>
<evidence type="ECO:0000259" key="2">
    <source>
        <dbReference type="Pfam" id="PF13115"/>
    </source>
</evidence>
<evidence type="ECO:0000313" key="3">
    <source>
        <dbReference type="EMBL" id="TSB47688.1"/>
    </source>
</evidence>
<keyword evidence="1" id="KW-0732">Signal</keyword>
<proteinExistence type="predicted"/>
<accession>A0A554A1X0</accession>
<protein>
    <recommendedName>
        <fullName evidence="2">YtkA-like domain-containing protein</fullName>
    </recommendedName>
</protein>
<name>A0A554A1X0_9BACI</name>
<dbReference type="InterPro" id="IPR032693">
    <property type="entry name" value="YtkA-like_dom"/>
</dbReference>
<dbReference type="Pfam" id="PF13115">
    <property type="entry name" value="YtkA"/>
    <property type="match status" value="1"/>
</dbReference>
<dbReference type="PROSITE" id="PS51257">
    <property type="entry name" value="PROKAR_LIPOPROTEIN"/>
    <property type="match status" value="1"/>
</dbReference>
<comment type="caution">
    <text evidence="3">The sequence shown here is derived from an EMBL/GenBank/DDBJ whole genome shotgun (WGS) entry which is preliminary data.</text>
</comment>
<evidence type="ECO:0000313" key="4">
    <source>
        <dbReference type="Proteomes" id="UP000318521"/>
    </source>
</evidence>
<feature type="signal peptide" evidence="1">
    <location>
        <begin position="1"/>
        <end position="24"/>
    </location>
</feature>
<dbReference type="EMBL" id="VLXZ01000002">
    <property type="protein sequence ID" value="TSB47688.1"/>
    <property type="molecule type" value="Genomic_DNA"/>
</dbReference>
<dbReference type="Proteomes" id="UP000318521">
    <property type="component" value="Unassembled WGS sequence"/>
</dbReference>
<organism evidence="3 4">
    <name type="scientific">Alkalicoccobacillus porphyridii</name>
    <dbReference type="NCBI Taxonomy" id="2597270"/>
    <lineage>
        <taxon>Bacteria</taxon>
        <taxon>Bacillati</taxon>
        <taxon>Bacillota</taxon>
        <taxon>Bacilli</taxon>
        <taxon>Bacillales</taxon>
        <taxon>Bacillaceae</taxon>
        <taxon>Alkalicoccobacillus</taxon>
    </lineage>
</organism>
<keyword evidence="4" id="KW-1185">Reference proteome</keyword>
<feature type="chain" id="PRO_5039543366" description="YtkA-like domain-containing protein" evidence="1">
    <location>
        <begin position="25"/>
        <end position="162"/>
    </location>
</feature>
<dbReference type="AlphaFoldDB" id="A0A554A1X0"/>
<evidence type="ECO:0000256" key="1">
    <source>
        <dbReference type="SAM" id="SignalP"/>
    </source>
</evidence>
<dbReference type="OrthoDB" id="2679563at2"/>
<reference evidence="3 4" key="1">
    <citation type="submission" date="2019-07" db="EMBL/GenBank/DDBJ databases">
        <authorList>
            <person name="Park Y.J."/>
            <person name="Jeong S.E."/>
            <person name="Jung H.S."/>
        </authorList>
    </citation>
    <scope>NUCLEOTIDE SEQUENCE [LARGE SCALE GENOMIC DNA]</scope>
    <source>
        <strain evidence="4">P16(2019)</strain>
    </source>
</reference>
<sequence length="162" mass="17841">MIVMKRNAYSLSLLLASTFLVLSACNSEQDAQMPVAEIIEVDIDIPESSPANETLSIPVQVTQGEEPVDDARDVVIEIWEYQDRENGSLEEAELQSDGIYQIEHEFGTDGIYLVQAHVTARDMHSMPTKPIIIGDVSEDDINAFNEAGGASSEEQGESNHHH</sequence>